<organism evidence="4">
    <name type="scientific">hydrothermal vent metagenome</name>
    <dbReference type="NCBI Taxonomy" id="652676"/>
    <lineage>
        <taxon>unclassified sequences</taxon>
        <taxon>metagenomes</taxon>
        <taxon>ecological metagenomes</taxon>
    </lineage>
</organism>
<dbReference type="Gene3D" id="3.40.640.10">
    <property type="entry name" value="Type I PLP-dependent aspartate aminotransferase-like (Major domain)"/>
    <property type="match status" value="1"/>
</dbReference>
<gene>
    <name evidence="4" type="ORF">MNBD_GAMMA14-1735</name>
</gene>
<feature type="non-terminal residue" evidence="4">
    <location>
        <position position="1"/>
    </location>
</feature>
<dbReference type="InterPro" id="IPR015424">
    <property type="entry name" value="PyrdxlP-dep_Trfase"/>
</dbReference>
<dbReference type="Gene3D" id="3.90.1150.10">
    <property type="entry name" value="Aspartate Aminotransferase, domain 1"/>
    <property type="match status" value="1"/>
</dbReference>
<accession>A0A3B0Z274</accession>
<keyword evidence="2 4" id="KW-0808">Transferase</keyword>
<dbReference type="PANTHER" id="PTHR42684:SF17">
    <property type="entry name" value="ADENOSYLMETHIONINE-8-AMINO-7-OXONONANOATE AMINOTRANSFERASE"/>
    <property type="match status" value="1"/>
</dbReference>
<dbReference type="GO" id="GO:0030170">
    <property type="term" value="F:pyridoxal phosphate binding"/>
    <property type="evidence" value="ECO:0007669"/>
    <property type="project" value="InterPro"/>
</dbReference>
<keyword evidence="1 4" id="KW-0032">Aminotransferase</keyword>
<dbReference type="GO" id="GO:0009102">
    <property type="term" value="P:biotin biosynthetic process"/>
    <property type="evidence" value="ECO:0007669"/>
    <property type="project" value="TreeGrafter"/>
</dbReference>
<dbReference type="InterPro" id="IPR015422">
    <property type="entry name" value="PyrdxlP-dep_Trfase_small"/>
</dbReference>
<evidence type="ECO:0000313" key="4">
    <source>
        <dbReference type="EMBL" id="VAW83050.1"/>
    </source>
</evidence>
<evidence type="ECO:0000256" key="2">
    <source>
        <dbReference type="ARBA" id="ARBA00022679"/>
    </source>
</evidence>
<dbReference type="GO" id="GO:0004015">
    <property type="term" value="F:adenosylmethionine-8-amino-7-oxononanoate transaminase activity"/>
    <property type="evidence" value="ECO:0007669"/>
    <property type="project" value="UniProtKB-EC"/>
</dbReference>
<dbReference type="EMBL" id="UOFM01000509">
    <property type="protein sequence ID" value="VAW83050.1"/>
    <property type="molecule type" value="Genomic_DNA"/>
</dbReference>
<proteinExistence type="predicted"/>
<keyword evidence="3" id="KW-0663">Pyridoxal phosphate</keyword>
<dbReference type="SUPFAM" id="SSF53383">
    <property type="entry name" value="PLP-dependent transferases"/>
    <property type="match status" value="1"/>
</dbReference>
<dbReference type="PANTHER" id="PTHR42684">
    <property type="entry name" value="ADENOSYLMETHIONINE-8-AMINO-7-OXONONANOATE AMINOTRANSFERASE"/>
    <property type="match status" value="1"/>
</dbReference>
<evidence type="ECO:0000256" key="3">
    <source>
        <dbReference type="ARBA" id="ARBA00022898"/>
    </source>
</evidence>
<dbReference type="AlphaFoldDB" id="A0A3B0Z274"/>
<reference evidence="4" key="1">
    <citation type="submission" date="2018-06" db="EMBL/GenBank/DDBJ databases">
        <authorList>
            <person name="Zhirakovskaya E."/>
        </authorList>
    </citation>
    <scope>NUCLEOTIDE SEQUENCE</scope>
</reference>
<evidence type="ECO:0000256" key="1">
    <source>
        <dbReference type="ARBA" id="ARBA00022576"/>
    </source>
</evidence>
<dbReference type="Pfam" id="PF00202">
    <property type="entry name" value="Aminotran_3"/>
    <property type="match status" value="1"/>
</dbReference>
<name>A0A3B0Z274_9ZZZZ</name>
<protein>
    <submittedName>
        <fullName evidence="4">Adenosylmethionine-8-amino-7-oxononanoate aminotransferase</fullName>
        <ecNumber evidence="4">2.6.1.62</ecNumber>
    </submittedName>
</protein>
<sequence>AFLHSHSYTGNALACRAALATLEIFSQDNVIVQNRELADYMTQATAHFHEHPHVAEVRQTGMILAIELVKHKQSREPYAWQERRGLKVYQHGLKHGVLLRPLGNVVYFMPPYIISKDEIDKMVRVAWEGILKAVAD</sequence>
<dbReference type="EC" id="2.6.1.62" evidence="4"/>
<dbReference type="InterPro" id="IPR005814">
    <property type="entry name" value="Aminotrans_3"/>
</dbReference>
<dbReference type="InterPro" id="IPR015421">
    <property type="entry name" value="PyrdxlP-dep_Trfase_major"/>
</dbReference>